<dbReference type="InterPro" id="IPR050712">
    <property type="entry name" value="NAD(P)H-dep_reductase"/>
</dbReference>
<gene>
    <name evidence="2" type="ORF">HP397_04035</name>
</gene>
<dbReference type="RefSeq" id="WP_180136101.1">
    <property type="nucleotide sequence ID" value="NZ_JABMKT010000017.1"/>
</dbReference>
<name>A0A7Z0PH88_9FUSO</name>
<evidence type="ECO:0000259" key="1">
    <source>
        <dbReference type="Pfam" id="PF03358"/>
    </source>
</evidence>
<comment type="caution">
    <text evidence="2">The sequence shown here is derived from an EMBL/GenBank/DDBJ whole genome shotgun (WGS) entry which is preliminary data.</text>
</comment>
<dbReference type="SUPFAM" id="SSF52218">
    <property type="entry name" value="Flavoproteins"/>
    <property type="match status" value="1"/>
</dbReference>
<dbReference type="EMBL" id="JABMKT010000017">
    <property type="protein sequence ID" value="NYV27985.1"/>
    <property type="molecule type" value="Genomic_DNA"/>
</dbReference>
<proteinExistence type="predicted"/>
<protein>
    <submittedName>
        <fullName evidence="2">NAD(P)H-dependent oxidoreductase</fullName>
    </submittedName>
</protein>
<dbReference type="GO" id="GO:0016491">
    <property type="term" value="F:oxidoreductase activity"/>
    <property type="evidence" value="ECO:0007669"/>
    <property type="project" value="InterPro"/>
</dbReference>
<feature type="domain" description="NADPH-dependent FMN reductase-like" evidence="1">
    <location>
        <begin position="3"/>
        <end position="145"/>
    </location>
</feature>
<keyword evidence="3" id="KW-1185">Reference proteome</keyword>
<dbReference type="GO" id="GO:0005829">
    <property type="term" value="C:cytosol"/>
    <property type="evidence" value="ECO:0007669"/>
    <property type="project" value="TreeGrafter"/>
</dbReference>
<dbReference type="PANTHER" id="PTHR30543:SF21">
    <property type="entry name" value="NAD(P)H-DEPENDENT FMN REDUCTASE LOT6"/>
    <property type="match status" value="1"/>
</dbReference>
<dbReference type="AlphaFoldDB" id="A0A7Z0PH88"/>
<dbReference type="Proteomes" id="UP000526184">
    <property type="component" value="Unassembled WGS sequence"/>
</dbReference>
<dbReference type="InterPro" id="IPR005025">
    <property type="entry name" value="FMN_Rdtase-like_dom"/>
</dbReference>
<dbReference type="Gene3D" id="3.40.50.360">
    <property type="match status" value="1"/>
</dbReference>
<reference evidence="2 3" key="1">
    <citation type="submission" date="2020-05" db="EMBL/GenBank/DDBJ databases">
        <title>Streptobacillus felis strain LHL191014123.</title>
        <authorList>
            <person name="Fawzy A."/>
            <person name="Rau J."/>
            <person name="Risse K."/>
            <person name="Schauerte N."/>
            <person name="Geiger C."/>
            <person name="Blom J."/>
            <person name="Imirzalioglu C."/>
            <person name="Falgenhauer J."/>
            <person name="Bach A."/>
            <person name="Herden C."/>
            <person name="Eisenberg T."/>
        </authorList>
    </citation>
    <scope>NUCLEOTIDE SEQUENCE [LARGE SCALE GENOMIC DNA]</scope>
    <source>
        <strain evidence="2 3">LHL191014123</strain>
    </source>
</reference>
<evidence type="ECO:0000313" key="3">
    <source>
        <dbReference type="Proteomes" id="UP000526184"/>
    </source>
</evidence>
<dbReference type="Pfam" id="PF03358">
    <property type="entry name" value="FMN_red"/>
    <property type="match status" value="1"/>
</dbReference>
<evidence type="ECO:0000313" key="2">
    <source>
        <dbReference type="EMBL" id="NYV27985.1"/>
    </source>
</evidence>
<accession>A0A7Z0PH88</accession>
<dbReference type="InterPro" id="IPR029039">
    <property type="entry name" value="Flavoprotein-like_sf"/>
</dbReference>
<organism evidence="2 3">
    <name type="scientific">Streptobacillus felis</name>
    <dbReference type="NCBI Taxonomy" id="1384509"/>
    <lineage>
        <taxon>Bacteria</taxon>
        <taxon>Fusobacteriati</taxon>
        <taxon>Fusobacteriota</taxon>
        <taxon>Fusobacteriia</taxon>
        <taxon>Fusobacteriales</taxon>
        <taxon>Leptotrichiaceae</taxon>
        <taxon>Streptobacillus</taxon>
    </lineage>
</organism>
<dbReference type="GO" id="GO:0010181">
    <property type="term" value="F:FMN binding"/>
    <property type="evidence" value="ECO:0007669"/>
    <property type="project" value="TreeGrafter"/>
</dbReference>
<sequence>MKKILLINGSIRKESFNQEILNYVSEKALEKGYTVDQVDYSEVPFFSQDIEFPTPNSVEKVRAKFENSDIVWIATPEYNGSVPGAFKNLLDWVSRPVVQGTFGAPEFVKGKTTVISGAAGRSQAALVLEELNGLLTRMGLNVLEERVGLALGEAFTTGKFILSYEQKEQINKVIEKL</sequence>
<dbReference type="PANTHER" id="PTHR30543">
    <property type="entry name" value="CHROMATE REDUCTASE"/>
    <property type="match status" value="1"/>
</dbReference>